<comment type="subcellular location">
    <subcellularLocation>
        <location evidence="1 9">Cell outer membrane</location>
        <topology evidence="1 9">Multi-pass membrane protein</topology>
    </subcellularLocation>
</comment>
<evidence type="ECO:0000256" key="2">
    <source>
        <dbReference type="ARBA" id="ARBA00022448"/>
    </source>
</evidence>
<dbReference type="Proteomes" id="UP000247973">
    <property type="component" value="Unassembled WGS sequence"/>
</dbReference>
<evidence type="ECO:0000256" key="6">
    <source>
        <dbReference type="ARBA" id="ARBA00023077"/>
    </source>
</evidence>
<dbReference type="InterPro" id="IPR012910">
    <property type="entry name" value="Plug_dom"/>
</dbReference>
<feature type="signal peptide" evidence="11">
    <location>
        <begin position="1"/>
        <end position="33"/>
    </location>
</feature>
<dbReference type="Gene3D" id="2.60.40.1120">
    <property type="entry name" value="Carboxypeptidase-like, regulatory domain"/>
    <property type="match status" value="1"/>
</dbReference>
<dbReference type="InterPro" id="IPR008969">
    <property type="entry name" value="CarboxyPept-like_regulatory"/>
</dbReference>
<keyword evidence="7 9" id="KW-0472">Membrane</keyword>
<keyword evidence="4 9" id="KW-0812">Transmembrane</keyword>
<dbReference type="SUPFAM" id="SSF56935">
    <property type="entry name" value="Porins"/>
    <property type="match status" value="1"/>
</dbReference>
<dbReference type="NCBIfam" id="TIGR04056">
    <property type="entry name" value="OMP_RagA_SusC"/>
    <property type="match status" value="1"/>
</dbReference>
<dbReference type="AlphaFoldDB" id="A0A2V3PN60"/>
<dbReference type="Pfam" id="PF00593">
    <property type="entry name" value="TonB_dep_Rec_b-barrel"/>
    <property type="match status" value="1"/>
</dbReference>
<dbReference type="InterPro" id="IPR036942">
    <property type="entry name" value="Beta-barrel_TonB_sf"/>
</dbReference>
<feature type="chain" id="PRO_5016140638" evidence="11">
    <location>
        <begin position="34"/>
        <end position="992"/>
    </location>
</feature>
<evidence type="ECO:0000256" key="10">
    <source>
        <dbReference type="RuleBase" id="RU003357"/>
    </source>
</evidence>
<keyword evidence="8 9" id="KW-0998">Cell outer membrane</keyword>
<keyword evidence="6 10" id="KW-0798">TonB box</keyword>
<keyword evidence="3 9" id="KW-1134">Transmembrane beta strand</keyword>
<evidence type="ECO:0000256" key="9">
    <source>
        <dbReference type="PROSITE-ProRule" id="PRU01360"/>
    </source>
</evidence>
<gene>
    <name evidence="14" type="ORF">CLV62_12010</name>
</gene>
<evidence type="ECO:0000256" key="7">
    <source>
        <dbReference type="ARBA" id="ARBA00023136"/>
    </source>
</evidence>
<dbReference type="SUPFAM" id="SSF49464">
    <property type="entry name" value="Carboxypeptidase regulatory domain-like"/>
    <property type="match status" value="1"/>
</dbReference>
<proteinExistence type="inferred from homology"/>
<dbReference type="InterPro" id="IPR023997">
    <property type="entry name" value="TonB-dep_OMP_SusC/RagA_CS"/>
</dbReference>
<dbReference type="GO" id="GO:0009279">
    <property type="term" value="C:cell outer membrane"/>
    <property type="evidence" value="ECO:0007669"/>
    <property type="project" value="UniProtKB-SubCell"/>
</dbReference>
<feature type="domain" description="TonB-dependent receptor plug" evidence="13">
    <location>
        <begin position="131"/>
        <end position="238"/>
    </location>
</feature>
<dbReference type="InterPro" id="IPR039426">
    <property type="entry name" value="TonB-dep_rcpt-like"/>
</dbReference>
<dbReference type="FunFam" id="2.60.40.1120:FF:000003">
    <property type="entry name" value="Outer membrane protein Omp121"/>
    <property type="match status" value="1"/>
</dbReference>
<dbReference type="NCBIfam" id="TIGR04057">
    <property type="entry name" value="SusC_RagA_signa"/>
    <property type="match status" value="1"/>
</dbReference>
<evidence type="ECO:0000256" key="11">
    <source>
        <dbReference type="SAM" id="SignalP"/>
    </source>
</evidence>
<dbReference type="PROSITE" id="PS01156">
    <property type="entry name" value="TONB_DEPENDENT_REC_2"/>
    <property type="match status" value="1"/>
</dbReference>
<evidence type="ECO:0000259" key="12">
    <source>
        <dbReference type="Pfam" id="PF00593"/>
    </source>
</evidence>
<comment type="similarity">
    <text evidence="9 10">Belongs to the TonB-dependent receptor family.</text>
</comment>
<dbReference type="Pfam" id="PF07715">
    <property type="entry name" value="Plug"/>
    <property type="match status" value="1"/>
</dbReference>
<dbReference type="OrthoDB" id="9768177at2"/>
<dbReference type="InterPro" id="IPR000531">
    <property type="entry name" value="Beta-barrel_TonB"/>
</dbReference>
<dbReference type="PROSITE" id="PS52016">
    <property type="entry name" value="TONB_DEPENDENT_REC_3"/>
    <property type="match status" value="1"/>
</dbReference>
<keyword evidence="15" id="KW-1185">Reference proteome</keyword>
<organism evidence="14 15">
    <name type="scientific">Dysgonomonas alginatilytica</name>
    <dbReference type="NCBI Taxonomy" id="1605892"/>
    <lineage>
        <taxon>Bacteria</taxon>
        <taxon>Pseudomonadati</taxon>
        <taxon>Bacteroidota</taxon>
        <taxon>Bacteroidia</taxon>
        <taxon>Bacteroidales</taxon>
        <taxon>Dysgonomonadaceae</taxon>
        <taxon>Dysgonomonas</taxon>
    </lineage>
</organism>
<keyword evidence="14" id="KW-0675">Receptor</keyword>
<dbReference type="Gene3D" id="2.40.170.20">
    <property type="entry name" value="TonB-dependent receptor, beta-barrel domain"/>
    <property type="match status" value="1"/>
</dbReference>
<protein>
    <submittedName>
        <fullName evidence="14">Iron complex outermembrane receptor protein</fullName>
    </submittedName>
</protein>
<evidence type="ECO:0000313" key="14">
    <source>
        <dbReference type="EMBL" id="PXV62323.1"/>
    </source>
</evidence>
<dbReference type="EMBL" id="QICL01000020">
    <property type="protein sequence ID" value="PXV62323.1"/>
    <property type="molecule type" value="Genomic_DNA"/>
</dbReference>
<reference evidence="14 15" key="1">
    <citation type="submission" date="2018-03" db="EMBL/GenBank/DDBJ databases">
        <title>Genomic Encyclopedia of Archaeal and Bacterial Type Strains, Phase II (KMG-II): from individual species to whole genera.</title>
        <authorList>
            <person name="Goeker M."/>
        </authorList>
    </citation>
    <scope>NUCLEOTIDE SEQUENCE [LARGE SCALE GENOMIC DNA]</scope>
    <source>
        <strain evidence="14 15">DSM 100214</strain>
    </source>
</reference>
<sequence length="992" mass="110061">MMKEKSIKQNKKRTREILLLLLVGIFTFSTSLAQNSGTIHVSGTVKDNKSGETVIGASVMVKGSSTGTVTDFDGKFQLSAPADGTLVVSYIGYTTKEVAVGNKTNLSIVLDEDSELLSEVVVIGYGQVRKGDATGALTSVKPNELNKGLQITAQDALIGRVAGVNIVPGDGAPGSGGTIRIRMGASLSANQDPLIVIDGVPVNNTSISFINPNDIETFTVLKDASATAIYGSRASNGVIIITTKKGGLGGSSKPQINYSSNFSISKIPEYYEVLSAEEYRNVYSNGTIKLPEGESFTLGTASTDWQKEIYRAAFGTEHNLSVGGTTKQVPYRVSIGYLSQDGVLHANNYKRFNGGLGLSPKLFDKHLSLDINVKGSMERENPVSTGVVGGAISFDPTRPVYESYPGNVGLGYYMWMDNNGKPRSQGAANPVAELKLSDKLHTTYRTLGNVAADYKIHGFEDLHLNLNLGYDIRRKKEEETIPDLAPSMYISNRNDGRGKFHSEDYRNSNYVLSAFANYIKDISPKHNINAMAGYEWQRFWYSNNPKDVVKDVVDTSISDEDVLYLISFFGRLNYSFNQKLLVTATFRADGSSRFSPDNRWGYFPSLALAYRLTEEKFIRDIKPLSDLKLRVSYGQTGQQDISGYHPYLPLYTISSNAAQYPFGDQWLYMYRPNGYDPHIKWETTSTYNIGLDYGFLNNRIYGSIDAYKRYTKDLLNDIYVPGGSNFTNKLNTNVGDMEGQGLELAISAIPVKTKDWEWTISGNFTYGKSKITKLTTIDTEGSYVKTGGVDRNDLQIHKVGETPNTFFLLKQAYDDNGKPLEGQYIAKDGSVTTVQSDDNKYITDKSSRVPYFYGLSTHLTYKKWDFGINGHGSFGNYVFNYQEAKQSLTRLYGDGMSGNISKTALERGFAKEQYFSDYFLESAAFFKFDNITLGYTFNKLWNSSSSLRMAFSAQNIAIITNYSGSDPEIYKGIDNNIYQRPRTYTLSFNLNF</sequence>
<feature type="domain" description="TonB-dependent receptor-like beta-barrel" evidence="12">
    <location>
        <begin position="434"/>
        <end position="956"/>
    </location>
</feature>
<name>A0A2V3PN60_9BACT</name>
<dbReference type="InterPro" id="IPR037066">
    <property type="entry name" value="Plug_dom_sf"/>
</dbReference>
<dbReference type="Pfam" id="PF13715">
    <property type="entry name" value="CarbopepD_reg_2"/>
    <property type="match status" value="1"/>
</dbReference>
<evidence type="ECO:0000256" key="8">
    <source>
        <dbReference type="ARBA" id="ARBA00023237"/>
    </source>
</evidence>
<comment type="caution">
    <text evidence="14">The sequence shown here is derived from an EMBL/GenBank/DDBJ whole genome shotgun (WGS) entry which is preliminary data.</text>
</comment>
<evidence type="ECO:0000256" key="1">
    <source>
        <dbReference type="ARBA" id="ARBA00004571"/>
    </source>
</evidence>
<accession>A0A2V3PN60</accession>
<dbReference type="InterPro" id="IPR010917">
    <property type="entry name" value="TonB_rcpt_CS"/>
</dbReference>
<keyword evidence="2 9" id="KW-0813">Transport</keyword>
<evidence type="ECO:0000313" key="15">
    <source>
        <dbReference type="Proteomes" id="UP000247973"/>
    </source>
</evidence>
<evidence type="ECO:0000256" key="3">
    <source>
        <dbReference type="ARBA" id="ARBA00022452"/>
    </source>
</evidence>
<evidence type="ECO:0000259" key="13">
    <source>
        <dbReference type="Pfam" id="PF07715"/>
    </source>
</evidence>
<evidence type="ECO:0000256" key="4">
    <source>
        <dbReference type="ARBA" id="ARBA00022692"/>
    </source>
</evidence>
<keyword evidence="5 11" id="KW-0732">Signal</keyword>
<evidence type="ECO:0000256" key="5">
    <source>
        <dbReference type="ARBA" id="ARBA00022729"/>
    </source>
</evidence>
<dbReference type="InterPro" id="IPR023996">
    <property type="entry name" value="TonB-dep_OMP_SusC/RagA"/>
</dbReference>
<dbReference type="Gene3D" id="2.170.130.10">
    <property type="entry name" value="TonB-dependent receptor, plug domain"/>
    <property type="match status" value="1"/>
</dbReference>